<dbReference type="Proteomes" id="UP000436016">
    <property type="component" value="Unassembled WGS sequence"/>
</dbReference>
<dbReference type="EMBL" id="WUWG01000003">
    <property type="protein sequence ID" value="MXU65645.1"/>
    <property type="molecule type" value="Genomic_DNA"/>
</dbReference>
<dbReference type="RefSeq" id="WP_160854302.1">
    <property type="nucleotide sequence ID" value="NZ_WUWG01000003.1"/>
</dbReference>
<evidence type="ECO:0000313" key="3">
    <source>
        <dbReference type="Proteomes" id="UP000436016"/>
    </source>
</evidence>
<accession>A0A6B0TV49</accession>
<keyword evidence="1" id="KW-0472">Membrane</keyword>
<name>A0A6B0TV49_9RHOB</name>
<feature type="transmembrane region" description="Helical" evidence="1">
    <location>
        <begin position="27"/>
        <end position="44"/>
    </location>
</feature>
<evidence type="ECO:0008006" key="4">
    <source>
        <dbReference type="Google" id="ProtNLM"/>
    </source>
</evidence>
<evidence type="ECO:0000256" key="1">
    <source>
        <dbReference type="SAM" id="Phobius"/>
    </source>
</evidence>
<keyword evidence="3" id="KW-1185">Reference proteome</keyword>
<gene>
    <name evidence="2" type="ORF">GSH16_09300</name>
</gene>
<sequence length="226" mass="23967">MSETDSFIDEVSEEVRRERLYGLMRKYGWIPILLVLLIVGGAAYNEWRKASIQSAAEATGDAMLVAIVAEDAAAQADAFAGIAAEGGPAAIIARHQEAAARIQADDLTTATVLLTALAEDAEAPVIYQDLALFKLVLIDGEDMDPAYRDAAFDRLTGPDSAFRLLAMEQRAAFNAAEGDTDAALAELALILDDPQTTNGLRSRAQQMIIALGGSLPETGLPETSDG</sequence>
<dbReference type="AlphaFoldDB" id="A0A6B0TV49"/>
<keyword evidence="1" id="KW-0812">Transmembrane</keyword>
<evidence type="ECO:0000313" key="2">
    <source>
        <dbReference type="EMBL" id="MXU65645.1"/>
    </source>
</evidence>
<keyword evidence="1" id="KW-1133">Transmembrane helix</keyword>
<proteinExistence type="predicted"/>
<comment type="caution">
    <text evidence="2">The sequence shown here is derived from an EMBL/GenBank/DDBJ whole genome shotgun (WGS) entry which is preliminary data.</text>
</comment>
<reference evidence="2 3" key="1">
    <citation type="submission" date="2019-12" db="EMBL/GenBank/DDBJ databases">
        <title>Strain KN286 was isolated from seawater, which was collected from Caroline Seamount in the tropical western Pacific.</title>
        <authorList>
            <person name="Wang Q."/>
        </authorList>
    </citation>
    <scope>NUCLEOTIDE SEQUENCE [LARGE SCALE GENOMIC DNA]</scope>
    <source>
        <strain evidence="2 3">KN286</strain>
    </source>
</reference>
<organism evidence="2 3">
    <name type="scientific">Oceanomicrobium pacificus</name>
    <dbReference type="NCBI Taxonomy" id="2692916"/>
    <lineage>
        <taxon>Bacteria</taxon>
        <taxon>Pseudomonadati</taxon>
        <taxon>Pseudomonadota</taxon>
        <taxon>Alphaproteobacteria</taxon>
        <taxon>Rhodobacterales</taxon>
        <taxon>Paracoccaceae</taxon>
        <taxon>Oceanomicrobium</taxon>
    </lineage>
</organism>
<protein>
    <recommendedName>
        <fullName evidence="4">Tetratricopeptide repeat-like domain-containing protein</fullName>
    </recommendedName>
</protein>